<comment type="caution">
    <text evidence="1">The sequence shown here is derived from an EMBL/GenBank/DDBJ whole genome shotgun (WGS) entry which is preliminary data.</text>
</comment>
<dbReference type="AlphaFoldDB" id="A0AAW0WYV0"/>
<proteinExistence type="predicted"/>
<dbReference type="Proteomes" id="UP001445076">
    <property type="component" value="Unassembled WGS sequence"/>
</dbReference>
<dbReference type="EMBL" id="JARKIK010000058">
    <property type="protein sequence ID" value="KAK8732111.1"/>
    <property type="molecule type" value="Genomic_DNA"/>
</dbReference>
<organism evidence="1 2">
    <name type="scientific">Cherax quadricarinatus</name>
    <name type="common">Australian red claw crayfish</name>
    <dbReference type="NCBI Taxonomy" id="27406"/>
    <lineage>
        <taxon>Eukaryota</taxon>
        <taxon>Metazoa</taxon>
        <taxon>Ecdysozoa</taxon>
        <taxon>Arthropoda</taxon>
        <taxon>Crustacea</taxon>
        <taxon>Multicrustacea</taxon>
        <taxon>Malacostraca</taxon>
        <taxon>Eumalacostraca</taxon>
        <taxon>Eucarida</taxon>
        <taxon>Decapoda</taxon>
        <taxon>Pleocyemata</taxon>
        <taxon>Astacidea</taxon>
        <taxon>Parastacoidea</taxon>
        <taxon>Parastacidae</taxon>
        <taxon>Cherax</taxon>
    </lineage>
</organism>
<feature type="non-terminal residue" evidence="1">
    <location>
        <position position="213"/>
    </location>
</feature>
<sequence length="213" mass="24411">MIRARRRVTPPLQRKWLRKATRHLPSIEAAAGKIDGGEEGVFVSFCHLLWTLVSIVSLRVLPQCLFSSFNLSYGNECQHLSTYDKSLVNQANVSNWTKITKSKEESITNRKVLMINKKETENKEALLKNDEILVVNKRASTINKKESNIKNKASAFNKRASAINKRATTAMSHWCCQTSPCDLPFIFFELKASWTDCEQLHQCFNIYNKFVLL</sequence>
<keyword evidence="2" id="KW-1185">Reference proteome</keyword>
<evidence type="ECO:0000313" key="2">
    <source>
        <dbReference type="Proteomes" id="UP001445076"/>
    </source>
</evidence>
<gene>
    <name evidence="1" type="ORF">OTU49_007185</name>
</gene>
<accession>A0AAW0WYV0</accession>
<name>A0AAW0WYV0_CHEQU</name>
<protein>
    <submittedName>
        <fullName evidence="1">Uncharacterized protein</fullName>
    </submittedName>
</protein>
<reference evidence="1 2" key="1">
    <citation type="journal article" date="2024" name="BMC Genomics">
        <title>Genome assembly of redclaw crayfish (Cherax quadricarinatus) provides insights into its immune adaptation and hypoxia tolerance.</title>
        <authorList>
            <person name="Liu Z."/>
            <person name="Zheng J."/>
            <person name="Li H."/>
            <person name="Fang K."/>
            <person name="Wang S."/>
            <person name="He J."/>
            <person name="Zhou D."/>
            <person name="Weng S."/>
            <person name="Chi M."/>
            <person name="Gu Z."/>
            <person name="He J."/>
            <person name="Li F."/>
            <person name="Wang M."/>
        </authorList>
    </citation>
    <scope>NUCLEOTIDE SEQUENCE [LARGE SCALE GENOMIC DNA]</scope>
    <source>
        <strain evidence="1">ZL_2023a</strain>
    </source>
</reference>
<evidence type="ECO:0000313" key="1">
    <source>
        <dbReference type="EMBL" id="KAK8732111.1"/>
    </source>
</evidence>